<comment type="caution">
    <text evidence="1">The sequence shown here is derived from an EMBL/GenBank/DDBJ whole genome shotgun (WGS) entry which is preliminary data.</text>
</comment>
<dbReference type="EMBL" id="MU154534">
    <property type="protein sequence ID" value="KAF9499022.1"/>
    <property type="molecule type" value="Genomic_DNA"/>
</dbReference>
<sequence length="162" mass="18109">MRWGQMAVDGSVIAQNLASAAVPRSEQGQHDAHTLASLTFELAFEEHVMFEGWDHKARRRVIWRPAKAEQSVGVHVPAVIRPTISTPAIIASAERRRKYPRKHASDICGNMSTSKANRDRHIRAHYGIKPSVCRCGMAFTAKSDLERHRKGSRCPFLGRAEA</sequence>
<accession>A0A9P6A4R6</accession>
<organism evidence="1 2">
    <name type="scientific">Pleurotus eryngii</name>
    <name type="common">Boletus of the steppes</name>
    <dbReference type="NCBI Taxonomy" id="5323"/>
    <lineage>
        <taxon>Eukaryota</taxon>
        <taxon>Fungi</taxon>
        <taxon>Dikarya</taxon>
        <taxon>Basidiomycota</taxon>
        <taxon>Agaricomycotina</taxon>
        <taxon>Agaricomycetes</taxon>
        <taxon>Agaricomycetidae</taxon>
        <taxon>Agaricales</taxon>
        <taxon>Pleurotineae</taxon>
        <taxon>Pleurotaceae</taxon>
        <taxon>Pleurotus</taxon>
    </lineage>
</organism>
<dbReference type="Proteomes" id="UP000807025">
    <property type="component" value="Unassembled WGS sequence"/>
</dbReference>
<protein>
    <recommendedName>
        <fullName evidence="3">C2H2-type domain-containing protein</fullName>
    </recommendedName>
</protein>
<name>A0A9P6A4R6_PLEER</name>
<keyword evidence="2" id="KW-1185">Reference proteome</keyword>
<dbReference type="SUPFAM" id="SSF57667">
    <property type="entry name" value="beta-beta-alpha zinc fingers"/>
    <property type="match status" value="1"/>
</dbReference>
<gene>
    <name evidence="1" type="ORF">BDN71DRAFT_1503407</name>
</gene>
<reference evidence="1" key="1">
    <citation type="submission" date="2020-11" db="EMBL/GenBank/DDBJ databases">
        <authorList>
            <consortium name="DOE Joint Genome Institute"/>
            <person name="Ahrendt S."/>
            <person name="Riley R."/>
            <person name="Andreopoulos W."/>
            <person name="Labutti K."/>
            <person name="Pangilinan J."/>
            <person name="Ruiz-Duenas F.J."/>
            <person name="Barrasa J.M."/>
            <person name="Sanchez-Garcia M."/>
            <person name="Camarero S."/>
            <person name="Miyauchi S."/>
            <person name="Serrano A."/>
            <person name="Linde D."/>
            <person name="Babiker R."/>
            <person name="Drula E."/>
            <person name="Ayuso-Fernandez I."/>
            <person name="Pacheco R."/>
            <person name="Padilla G."/>
            <person name="Ferreira P."/>
            <person name="Barriuso J."/>
            <person name="Kellner H."/>
            <person name="Castanera R."/>
            <person name="Alfaro M."/>
            <person name="Ramirez L."/>
            <person name="Pisabarro A.G."/>
            <person name="Kuo A."/>
            <person name="Tritt A."/>
            <person name="Lipzen A."/>
            <person name="He G."/>
            <person name="Yan M."/>
            <person name="Ng V."/>
            <person name="Cullen D."/>
            <person name="Martin F."/>
            <person name="Rosso M.-N."/>
            <person name="Henrissat B."/>
            <person name="Hibbett D."/>
            <person name="Martinez A.T."/>
            <person name="Grigoriev I.V."/>
        </authorList>
    </citation>
    <scope>NUCLEOTIDE SEQUENCE</scope>
    <source>
        <strain evidence="1">ATCC 90797</strain>
    </source>
</reference>
<evidence type="ECO:0000313" key="1">
    <source>
        <dbReference type="EMBL" id="KAF9499022.1"/>
    </source>
</evidence>
<dbReference type="OrthoDB" id="654211at2759"/>
<evidence type="ECO:0000313" key="2">
    <source>
        <dbReference type="Proteomes" id="UP000807025"/>
    </source>
</evidence>
<dbReference type="InterPro" id="IPR036236">
    <property type="entry name" value="Znf_C2H2_sf"/>
</dbReference>
<dbReference type="AlphaFoldDB" id="A0A9P6A4R6"/>
<proteinExistence type="predicted"/>
<dbReference type="Gene3D" id="3.30.160.60">
    <property type="entry name" value="Classic Zinc Finger"/>
    <property type="match status" value="1"/>
</dbReference>
<evidence type="ECO:0008006" key="3">
    <source>
        <dbReference type="Google" id="ProtNLM"/>
    </source>
</evidence>